<dbReference type="Pfam" id="PF14897">
    <property type="entry name" value="EpsG"/>
    <property type="match status" value="1"/>
</dbReference>
<gene>
    <name evidence="2" type="ORF">IAD17_06370</name>
</gene>
<accession>A0A9D1L5C0</accession>
<feature type="transmembrane region" description="Helical" evidence="1">
    <location>
        <begin position="94"/>
        <end position="111"/>
    </location>
</feature>
<feature type="transmembrane region" description="Helical" evidence="1">
    <location>
        <begin position="272"/>
        <end position="295"/>
    </location>
</feature>
<evidence type="ECO:0000313" key="3">
    <source>
        <dbReference type="Proteomes" id="UP000824078"/>
    </source>
</evidence>
<protein>
    <submittedName>
        <fullName evidence="2">EpsG family protein</fullName>
    </submittedName>
</protein>
<organism evidence="2 3">
    <name type="scientific">Candidatus Coprovicinus avistercoris</name>
    <dbReference type="NCBI Taxonomy" id="2840754"/>
    <lineage>
        <taxon>Bacteria</taxon>
        <taxon>Bacillati</taxon>
        <taxon>Actinomycetota</taxon>
        <taxon>Coriobacteriia</taxon>
        <taxon>Coriobacteriales</taxon>
        <taxon>Coriobacteriaceae</taxon>
        <taxon>Coriobacteriaceae incertae sedis</taxon>
        <taxon>Candidatus Coprovicinus</taxon>
    </lineage>
</organism>
<feature type="transmembrane region" description="Helical" evidence="1">
    <location>
        <begin position="245"/>
        <end position="265"/>
    </location>
</feature>
<reference evidence="2" key="1">
    <citation type="submission" date="2020-10" db="EMBL/GenBank/DDBJ databases">
        <authorList>
            <person name="Gilroy R."/>
        </authorList>
    </citation>
    <scope>NUCLEOTIDE SEQUENCE</scope>
    <source>
        <strain evidence="2">ChiHjej12B11-29160</strain>
    </source>
</reference>
<proteinExistence type="predicted"/>
<feature type="transmembrane region" description="Helical" evidence="1">
    <location>
        <begin position="68"/>
        <end position="88"/>
    </location>
</feature>
<feature type="transmembrane region" description="Helical" evidence="1">
    <location>
        <begin position="329"/>
        <end position="347"/>
    </location>
</feature>
<evidence type="ECO:0000313" key="2">
    <source>
        <dbReference type="EMBL" id="HIU24531.1"/>
    </source>
</evidence>
<name>A0A9D1L5C0_9ACTN</name>
<keyword evidence="1" id="KW-0472">Membrane</keyword>
<feature type="transmembrane region" description="Helical" evidence="1">
    <location>
        <begin position="123"/>
        <end position="154"/>
    </location>
</feature>
<dbReference type="InterPro" id="IPR049458">
    <property type="entry name" value="EpsG-like"/>
</dbReference>
<keyword evidence="1" id="KW-0812">Transmembrane</keyword>
<feature type="transmembrane region" description="Helical" evidence="1">
    <location>
        <begin position="29"/>
        <end position="47"/>
    </location>
</feature>
<evidence type="ECO:0000256" key="1">
    <source>
        <dbReference type="SAM" id="Phobius"/>
    </source>
</evidence>
<feature type="transmembrane region" description="Helical" evidence="1">
    <location>
        <begin position="166"/>
        <end position="190"/>
    </location>
</feature>
<sequence>MVYLALGLSAVLLTKGATTTDKLSVRRCLWLLAFLVLFIPAALRHDIGVDYSRYQGYEELFDIYTSGGSISEGMDIGFVLLIRVLGLFTQNAQWLFVVTSAFIIGLVLRACQKLSPDPTLSVALFLVAGLYLESLNIVRQWMAIACVLNALIWIKNDRGMDKIQCFIRYALWVVVGASFHASALLWLAVYPLFYLPLNSKRMVAVTLISTVGLSVCGAWLLPTVAGERFGRYLVAGAGGYASADPHIDSILTALVMLLFVCWARWHDKTWDFWTCCLGVCQALGVSLLLSGFFLPAIVDRVARYFLPLLILQLPWALTRIENKDLRQACALSMVACWLLVTFIRVGLGGQYGVVPYQWVFV</sequence>
<keyword evidence="1" id="KW-1133">Transmembrane helix</keyword>
<reference evidence="2" key="2">
    <citation type="journal article" date="2021" name="PeerJ">
        <title>Extensive microbial diversity within the chicken gut microbiome revealed by metagenomics and culture.</title>
        <authorList>
            <person name="Gilroy R."/>
            <person name="Ravi A."/>
            <person name="Getino M."/>
            <person name="Pursley I."/>
            <person name="Horton D.L."/>
            <person name="Alikhan N.F."/>
            <person name="Baker D."/>
            <person name="Gharbi K."/>
            <person name="Hall N."/>
            <person name="Watson M."/>
            <person name="Adriaenssens E.M."/>
            <person name="Foster-Nyarko E."/>
            <person name="Jarju S."/>
            <person name="Secka A."/>
            <person name="Antonio M."/>
            <person name="Oren A."/>
            <person name="Chaudhuri R.R."/>
            <person name="La Ragione R."/>
            <person name="Hildebrand F."/>
            <person name="Pallen M.J."/>
        </authorList>
    </citation>
    <scope>NUCLEOTIDE SEQUENCE</scope>
    <source>
        <strain evidence="2">ChiHjej12B11-29160</strain>
    </source>
</reference>
<dbReference type="Proteomes" id="UP000824078">
    <property type="component" value="Unassembled WGS sequence"/>
</dbReference>
<feature type="transmembrane region" description="Helical" evidence="1">
    <location>
        <begin position="202"/>
        <end position="225"/>
    </location>
</feature>
<dbReference type="AlphaFoldDB" id="A0A9D1L5C0"/>
<dbReference type="EMBL" id="DVMQ01000017">
    <property type="protein sequence ID" value="HIU24531.1"/>
    <property type="molecule type" value="Genomic_DNA"/>
</dbReference>
<comment type="caution">
    <text evidence="2">The sequence shown here is derived from an EMBL/GenBank/DDBJ whole genome shotgun (WGS) entry which is preliminary data.</text>
</comment>